<feature type="transmembrane region" description="Helical" evidence="2">
    <location>
        <begin position="108"/>
        <end position="131"/>
    </location>
</feature>
<feature type="transmembrane region" description="Helical" evidence="2">
    <location>
        <begin position="43"/>
        <end position="59"/>
    </location>
</feature>
<feature type="compositionally biased region" description="Acidic residues" evidence="1">
    <location>
        <begin position="1"/>
        <end position="10"/>
    </location>
</feature>
<name>A0A3N6PP04_NATCH</name>
<comment type="caution">
    <text evidence="3">The sequence shown here is derived from an EMBL/GenBank/DDBJ whole genome shotgun (WGS) entry which is preliminary data.</text>
</comment>
<evidence type="ECO:0000256" key="2">
    <source>
        <dbReference type="SAM" id="Phobius"/>
    </source>
</evidence>
<dbReference type="AlphaFoldDB" id="A0A3N6PP04"/>
<keyword evidence="4" id="KW-1185">Reference proteome</keyword>
<proteinExistence type="predicted"/>
<feature type="transmembrane region" description="Helical" evidence="2">
    <location>
        <begin position="143"/>
        <end position="160"/>
    </location>
</feature>
<sequence length="264" mass="27520">MTDDREDETDVAPNDGPADERASNSSGFEAVVANAIGRLRSDPVLWLPFLLAGLLSFAIDRRRAADALPVEAGVDDATVSVAYAIYPSGVTETVRPLGALVDLRLPSLAYALGLEALAVLAVAGAGWLTIARARGDPLRPERFGRYLLLVVGVGAGYRLLEAVGVGYGGGSLLSGLAVLALAFAVLVRLFLWPALVLRGEGVAASLAKSWRDARGQGWTILGLILLIGLGAWALAHAPVVGTVLSVWLVGTIHAVSLVALLERT</sequence>
<dbReference type="EMBL" id="REFZ01000005">
    <property type="protein sequence ID" value="RQH00856.1"/>
    <property type="molecule type" value="Genomic_DNA"/>
</dbReference>
<evidence type="ECO:0000256" key="1">
    <source>
        <dbReference type="SAM" id="MobiDB-lite"/>
    </source>
</evidence>
<accession>A0A3N6PP04</accession>
<dbReference type="OrthoDB" id="163483at2157"/>
<evidence type="ECO:0008006" key="5">
    <source>
        <dbReference type="Google" id="ProtNLM"/>
    </source>
</evidence>
<keyword evidence="2" id="KW-0812">Transmembrane</keyword>
<dbReference type="Proteomes" id="UP000281431">
    <property type="component" value="Unassembled WGS sequence"/>
</dbReference>
<feature type="transmembrane region" description="Helical" evidence="2">
    <location>
        <begin position="218"/>
        <end position="235"/>
    </location>
</feature>
<evidence type="ECO:0000313" key="3">
    <source>
        <dbReference type="EMBL" id="RQH00856.1"/>
    </source>
</evidence>
<evidence type="ECO:0000313" key="4">
    <source>
        <dbReference type="Proteomes" id="UP000281431"/>
    </source>
</evidence>
<feature type="transmembrane region" description="Helical" evidence="2">
    <location>
        <begin position="172"/>
        <end position="197"/>
    </location>
</feature>
<feature type="region of interest" description="Disordered" evidence="1">
    <location>
        <begin position="1"/>
        <end position="24"/>
    </location>
</feature>
<feature type="transmembrane region" description="Helical" evidence="2">
    <location>
        <begin position="241"/>
        <end position="261"/>
    </location>
</feature>
<keyword evidence="2" id="KW-1133">Transmembrane helix</keyword>
<gene>
    <name evidence="3" type="ORF">EA472_09520</name>
</gene>
<reference evidence="3 4" key="1">
    <citation type="submission" date="2018-10" db="EMBL/GenBank/DDBJ databases">
        <title>Natrarchaeobius chitinivorans gen. nov., sp. nov., and Natrarchaeobius haloalkaliphilus sp. nov., alkaliphilic, chitin-utilizing haloarchaea from hypersaline alkaline lakes.</title>
        <authorList>
            <person name="Sorokin D.Y."/>
            <person name="Elcheninov A.G."/>
            <person name="Kostrikina N.A."/>
            <person name="Bale N.J."/>
            <person name="Sinninghe Damste J.S."/>
            <person name="Khijniak T.V."/>
            <person name="Kublanov I.V."/>
            <person name="Toshchakov S.V."/>
        </authorList>
    </citation>
    <scope>NUCLEOTIDE SEQUENCE [LARGE SCALE GENOMIC DNA]</scope>
    <source>
        <strain evidence="3 4">AArcht7</strain>
    </source>
</reference>
<protein>
    <recommendedName>
        <fullName evidence="5">DUF4013 domain-containing protein</fullName>
    </recommendedName>
</protein>
<organism evidence="3 4">
    <name type="scientific">Natrarchaeobius chitinivorans</name>
    <dbReference type="NCBI Taxonomy" id="1679083"/>
    <lineage>
        <taxon>Archaea</taxon>
        <taxon>Methanobacteriati</taxon>
        <taxon>Methanobacteriota</taxon>
        <taxon>Stenosarchaea group</taxon>
        <taxon>Halobacteria</taxon>
        <taxon>Halobacteriales</taxon>
        <taxon>Natrialbaceae</taxon>
        <taxon>Natrarchaeobius</taxon>
    </lineage>
</organism>
<keyword evidence="2" id="KW-0472">Membrane</keyword>